<dbReference type="EMBL" id="CATNWA010000131">
    <property type="protein sequence ID" value="CAI9533452.1"/>
    <property type="molecule type" value="Genomic_DNA"/>
</dbReference>
<feature type="non-terminal residue" evidence="14">
    <location>
        <position position="1"/>
    </location>
</feature>
<keyword evidence="3 12" id="KW-0812">Transmembrane</keyword>
<evidence type="ECO:0000256" key="12">
    <source>
        <dbReference type="SAM" id="Phobius"/>
    </source>
</evidence>
<name>A0ABN9ADE9_9NEOB</name>
<keyword evidence="6 12" id="KW-1133">Transmembrane helix</keyword>
<dbReference type="PROSITE" id="PS50835">
    <property type="entry name" value="IG_LIKE"/>
    <property type="match status" value="1"/>
</dbReference>
<evidence type="ECO:0000313" key="15">
    <source>
        <dbReference type="Proteomes" id="UP001162483"/>
    </source>
</evidence>
<dbReference type="SUPFAM" id="SSF48726">
    <property type="entry name" value="Immunoglobulin"/>
    <property type="match status" value="1"/>
</dbReference>
<dbReference type="InterPro" id="IPR003006">
    <property type="entry name" value="Ig/MHC_CS"/>
</dbReference>
<evidence type="ECO:0000256" key="6">
    <source>
        <dbReference type="ARBA" id="ARBA00022989"/>
    </source>
</evidence>
<comment type="subcellular location">
    <subcellularLocation>
        <location evidence="1">Membrane</location>
        <topology evidence="1">Single-pass type I membrane protein</topology>
    </subcellularLocation>
</comment>
<dbReference type="PANTHER" id="PTHR19944">
    <property type="entry name" value="MHC CLASS II-RELATED"/>
    <property type="match status" value="1"/>
</dbReference>
<feature type="domain" description="Ig-like" evidence="13">
    <location>
        <begin position="76"/>
        <end position="156"/>
    </location>
</feature>
<dbReference type="Proteomes" id="UP001162483">
    <property type="component" value="Unassembled WGS sequence"/>
</dbReference>
<accession>A0ABN9ADE9</accession>
<evidence type="ECO:0000256" key="3">
    <source>
        <dbReference type="ARBA" id="ARBA00022692"/>
    </source>
</evidence>
<evidence type="ECO:0000259" key="13">
    <source>
        <dbReference type="PROSITE" id="PS50835"/>
    </source>
</evidence>
<evidence type="ECO:0000256" key="2">
    <source>
        <dbReference type="ARBA" id="ARBA00007394"/>
    </source>
</evidence>
<evidence type="ECO:0000256" key="10">
    <source>
        <dbReference type="ARBA" id="ARBA00023180"/>
    </source>
</evidence>
<dbReference type="InterPro" id="IPR001003">
    <property type="entry name" value="MHC_II_a_N"/>
</dbReference>
<dbReference type="InterPro" id="IPR003597">
    <property type="entry name" value="Ig_C1-set"/>
</dbReference>
<dbReference type="Gene3D" id="2.60.40.10">
    <property type="entry name" value="Immunoglobulins"/>
    <property type="match status" value="1"/>
</dbReference>
<keyword evidence="4" id="KW-0732">Signal</keyword>
<gene>
    <name evidence="14" type="ORF">SPARVUS_LOCUS375735</name>
</gene>
<sequence length="218" mass="24889">IVQTQKPTGEYVFDYNGNELYHVDLDSKQVVWTLPGLEKHMTYDVQNALQNMKVGKHNLNIMMVRSNHTPATCVIPRVRVYPEHPVVLGEPNILICSVTNIFPPVMNITWLKNGEKIDRGVTESLFLPRQDHSFFKFLYLAFIPNINDIYTCEVEHWGLDEAQRIFWEPDVPPVLSETTETIVCALGLSAGVTGIIIGVFLLMKGMKHNTEQRMRGSY</sequence>
<keyword evidence="5" id="KW-0391">Immunity</keyword>
<keyword evidence="9" id="KW-1015">Disulfide bond</keyword>
<keyword evidence="11" id="KW-0491">MHC II</keyword>
<evidence type="ECO:0000256" key="5">
    <source>
        <dbReference type="ARBA" id="ARBA00022859"/>
    </source>
</evidence>
<feature type="transmembrane region" description="Helical" evidence="12">
    <location>
        <begin position="185"/>
        <end position="203"/>
    </location>
</feature>
<dbReference type="SMART" id="SM00407">
    <property type="entry name" value="IGc1"/>
    <property type="match status" value="1"/>
</dbReference>
<proteinExistence type="inferred from homology"/>
<dbReference type="PANTHER" id="PTHR19944:SF86">
    <property type="entry name" value="HLA CLASS II HISTOCOMPATIBILITY ANTIGEN, DR ALPHA CHAIN"/>
    <property type="match status" value="1"/>
</dbReference>
<keyword evidence="8 12" id="KW-0472">Membrane</keyword>
<dbReference type="CDD" id="cd05767">
    <property type="entry name" value="IgC1_MHC_II_alpha"/>
    <property type="match status" value="1"/>
</dbReference>
<dbReference type="SUPFAM" id="SSF54452">
    <property type="entry name" value="MHC antigen-recognition domain"/>
    <property type="match status" value="1"/>
</dbReference>
<dbReference type="InterPro" id="IPR014745">
    <property type="entry name" value="MHC_II_a/b_N"/>
</dbReference>
<dbReference type="InterPro" id="IPR007110">
    <property type="entry name" value="Ig-like_dom"/>
</dbReference>
<evidence type="ECO:0000256" key="1">
    <source>
        <dbReference type="ARBA" id="ARBA00004479"/>
    </source>
</evidence>
<dbReference type="InterPro" id="IPR011162">
    <property type="entry name" value="MHC_I/II-like_Ag-recog"/>
</dbReference>
<dbReference type="InterPro" id="IPR036179">
    <property type="entry name" value="Ig-like_dom_sf"/>
</dbReference>
<reference evidence="14" key="1">
    <citation type="submission" date="2023-05" db="EMBL/GenBank/DDBJ databases">
        <authorList>
            <person name="Stuckert A."/>
        </authorList>
    </citation>
    <scope>NUCLEOTIDE SEQUENCE</scope>
</reference>
<evidence type="ECO:0000256" key="4">
    <source>
        <dbReference type="ARBA" id="ARBA00022729"/>
    </source>
</evidence>
<evidence type="ECO:0000313" key="14">
    <source>
        <dbReference type="EMBL" id="CAI9533452.1"/>
    </source>
</evidence>
<dbReference type="InterPro" id="IPR013783">
    <property type="entry name" value="Ig-like_fold"/>
</dbReference>
<protein>
    <recommendedName>
        <fullName evidence="13">Ig-like domain-containing protein</fullName>
    </recommendedName>
</protein>
<evidence type="ECO:0000256" key="11">
    <source>
        <dbReference type="ARBA" id="ARBA00023182"/>
    </source>
</evidence>
<evidence type="ECO:0000256" key="9">
    <source>
        <dbReference type="ARBA" id="ARBA00023157"/>
    </source>
</evidence>
<comment type="caution">
    <text evidence="14">The sequence shown here is derived from an EMBL/GenBank/DDBJ whole genome shotgun (WGS) entry which is preliminary data.</text>
</comment>
<dbReference type="SMART" id="SM00920">
    <property type="entry name" value="MHC_II_alpha"/>
    <property type="match status" value="1"/>
</dbReference>
<keyword evidence="10" id="KW-0325">Glycoprotein</keyword>
<comment type="similarity">
    <text evidence="2">Belongs to the MHC class II family.</text>
</comment>
<dbReference type="PROSITE" id="PS00290">
    <property type="entry name" value="IG_MHC"/>
    <property type="match status" value="1"/>
</dbReference>
<dbReference type="Gene3D" id="3.10.320.10">
    <property type="entry name" value="Class II Histocompatibility Antigen, M Beta Chain, Chain B, domain 1"/>
    <property type="match status" value="1"/>
</dbReference>
<keyword evidence="15" id="KW-1185">Reference proteome</keyword>
<keyword evidence="7" id="KW-1064">Adaptive immunity</keyword>
<evidence type="ECO:0000256" key="7">
    <source>
        <dbReference type="ARBA" id="ARBA00023130"/>
    </source>
</evidence>
<evidence type="ECO:0000256" key="8">
    <source>
        <dbReference type="ARBA" id="ARBA00023136"/>
    </source>
</evidence>
<organism evidence="14 15">
    <name type="scientific">Staurois parvus</name>
    <dbReference type="NCBI Taxonomy" id="386267"/>
    <lineage>
        <taxon>Eukaryota</taxon>
        <taxon>Metazoa</taxon>
        <taxon>Chordata</taxon>
        <taxon>Craniata</taxon>
        <taxon>Vertebrata</taxon>
        <taxon>Euteleostomi</taxon>
        <taxon>Amphibia</taxon>
        <taxon>Batrachia</taxon>
        <taxon>Anura</taxon>
        <taxon>Neobatrachia</taxon>
        <taxon>Ranoidea</taxon>
        <taxon>Ranidae</taxon>
        <taxon>Staurois</taxon>
    </lineage>
</organism>
<dbReference type="Pfam" id="PF00993">
    <property type="entry name" value="MHC_II_alpha"/>
    <property type="match status" value="1"/>
</dbReference>
<dbReference type="InterPro" id="IPR050160">
    <property type="entry name" value="MHC/Immunoglobulin"/>
</dbReference>
<dbReference type="Pfam" id="PF07654">
    <property type="entry name" value="C1-set"/>
    <property type="match status" value="1"/>
</dbReference>